<feature type="domain" description="Cation/H+ exchanger transmembrane" evidence="13">
    <location>
        <begin position="67"/>
        <end position="490"/>
    </location>
</feature>
<organism evidence="14 15">
    <name type="scientific">Gracilariopsis chorda</name>
    <dbReference type="NCBI Taxonomy" id="448386"/>
    <lineage>
        <taxon>Eukaryota</taxon>
        <taxon>Rhodophyta</taxon>
        <taxon>Florideophyceae</taxon>
        <taxon>Rhodymeniophycidae</taxon>
        <taxon>Gracilariales</taxon>
        <taxon>Gracilariaceae</taxon>
        <taxon>Gracilariopsis</taxon>
    </lineage>
</organism>
<keyword evidence="5 12" id="KW-0812">Transmembrane</keyword>
<evidence type="ECO:0000259" key="13">
    <source>
        <dbReference type="Pfam" id="PF00999"/>
    </source>
</evidence>
<evidence type="ECO:0000256" key="11">
    <source>
        <dbReference type="SAM" id="MobiDB-lite"/>
    </source>
</evidence>
<feature type="transmembrane region" description="Helical" evidence="12">
    <location>
        <begin position="398"/>
        <end position="415"/>
    </location>
</feature>
<feature type="region of interest" description="Disordered" evidence="11">
    <location>
        <begin position="623"/>
        <end position="657"/>
    </location>
</feature>
<dbReference type="PANTHER" id="PTHR10110:SF195">
    <property type="entry name" value="NA(+)_H(+) ANTIPORTER NHAS2"/>
    <property type="match status" value="1"/>
</dbReference>
<dbReference type="InterPro" id="IPR006153">
    <property type="entry name" value="Cation/H_exchanger_TM"/>
</dbReference>
<reference evidence="14 15" key="1">
    <citation type="journal article" date="2018" name="Mol. Biol. Evol.">
        <title>Analysis of the draft genome of the red seaweed Gracilariopsis chorda provides insights into genome size evolution in Rhodophyta.</title>
        <authorList>
            <person name="Lee J."/>
            <person name="Yang E.C."/>
            <person name="Graf L."/>
            <person name="Yang J.H."/>
            <person name="Qiu H."/>
            <person name="Zel Zion U."/>
            <person name="Chan C.X."/>
            <person name="Stephens T.G."/>
            <person name="Weber A.P.M."/>
            <person name="Boo G.H."/>
            <person name="Boo S.M."/>
            <person name="Kim K.M."/>
            <person name="Shin Y."/>
            <person name="Jung M."/>
            <person name="Lee S.J."/>
            <person name="Yim H.S."/>
            <person name="Lee J.H."/>
            <person name="Bhattacharya D."/>
            <person name="Yoon H.S."/>
        </authorList>
    </citation>
    <scope>NUCLEOTIDE SEQUENCE [LARGE SCALE GENOMIC DNA]</scope>
    <source>
        <strain evidence="14 15">SKKU-2015</strain>
        <tissue evidence="14">Whole body</tissue>
    </source>
</reference>
<evidence type="ECO:0000256" key="8">
    <source>
        <dbReference type="ARBA" id="ARBA00023065"/>
    </source>
</evidence>
<feature type="transmembrane region" description="Helical" evidence="12">
    <location>
        <begin position="154"/>
        <end position="177"/>
    </location>
</feature>
<evidence type="ECO:0000256" key="1">
    <source>
        <dbReference type="ARBA" id="ARBA00004651"/>
    </source>
</evidence>
<feature type="transmembrane region" description="Helical" evidence="12">
    <location>
        <begin position="125"/>
        <end position="142"/>
    </location>
</feature>
<dbReference type="GO" id="GO:0098719">
    <property type="term" value="P:sodium ion import across plasma membrane"/>
    <property type="evidence" value="ECO:0007669"/>
    <property type="project" value="TreeGrafter"/>
</dbReference>
<evidence type="ECO:0000256" key="6">
    <source>
        <dbReference type="ARBA" id="ARBA00022989"/>
    </source>
</evidence>
<feature type="transmembrane region" description="Helical" evidence="12">
    <location>
        <begin position="290"/>
        <end position="308"/>
    </location>
</feature>
<name>A0A2V3IP12_9FLOR</name>
<keyword evidence="3" id="KW-0050">Antiport</keyword>
<keyword evidence="4" id="KW-1003">Cell membrane</keyword>
<dbReference type="GO" id="GO:0051453">
    <property type="term" value="P:regulation of intracellular pH"/>
    <property type="evidence" value="ECO:0007669"/>
    <property type="project" value="TreeGrafter"/>
</dbReference>
<dbReference type="GO" id="GO:0015385">
    <property type="term" value="F:sodium:proton antiporter activity"/>
    <property type="evidence" value="ECO:0007669"/>
    <property type="project" value="InterPro"/>
</dbReference>
<evidence type="ECO:0000256" key="12">
    <source>
        <dbReference type="SAM" id="Phobius"/>
    </source>
</evidence>
<dbReference type="Proteomes" id="UP000247409">
    <property type="component" value="Unassembled WGS sequence"/>
</dbReference>
<keyword evidence="6 12" id="KW-1133">Transmembrane helix</keyword>
<keyword evidence="9 12" id="KW-0472">Membrane</keyword>
<feature type="transmembrane region" description="Helical" evidence="12">
    <location>
        <begin position="50"/>
        <end position="72"/>
    </location>
</feature>
<feature type="transmembrane region" description="Helical" evidence="12">
    <location>
        <begin position="465"/>
        <end position="485"/>
    </location>
</feature>
<proteinExistence type="predicted"/>
<evidence type="ECO:0000313" key="15">
    <source>
        <dbReference type="Proteomes" id="UP000247409"/>
    </source>
</evidence>
<evidence type="ECO:0000256" key="5">
    <source>
        <dbReference type="ARBA" id="ARBA00022692"/>
    </source>
</evidence>
<sequence length="657" mass="71903">MPAVLPDLLHGAREAASVASVAISSLTSLSSTTVHSGGGGGGSGSHGEGILGPLNGADVVMILLSISVFLHVINNHFIGIPSSVAMAFGAILMTVVLLILSHIPMLGVYTIVEAFRSLLKDFPEILLNYMLGFLLFAAAIEVDFRKVERILSTVIALSVVSTFLSTFIVGTMTYFLMQNISHMDFAWCLLFGAIVSPTDPVTVMSILSQKPDLLPESTRYFVICESLLNDAMGVVLYFTFREIVQKPDISATDILSILFEFVFKECCLGALIGVLFAWIAYSAIRTTKESLLQVLITFVLVGNINMVCRIIHASIPLASVGAGLFIGTYAPRFAMDEATHTFHKVWQLADETLNSILFLLIGAADLFWNPQDLGWSNVILLTVSTICISLFARFLAVVVPLLAIIVLEWAFNLHLRHTTVKYRGGTIAVLTWAGMRGGISIALALGVPDAFVKHAIPGHMTYGQLIFFMTFILVVFSIVVQGMLFEPVVNMINRVSYQILPSGGLSTMESQISFGHDYGAIRINHDESVLSGDMFDNEEDLYKDFEGSDSSQQMDNYQSAFPRAVTDTNLHGTAGMASDVGHIREYSNIFVDLPELTEPPTIQQVISNLRRSGTFSIQRWFAPRPPKDEAAKKNGLKRSHTEPDTHKYLTQRSPDSG</sequence>
<feature type="compositionally biased region" description="Polar residues" evidence="11">
    <location>
        <begin position="648"/>
        <end position="657"/>
    </location>
</feature>
<accession>A0A2V3IP12</accession>
<dbReference type="GO" id="GO:0015386">
    <property type="term" value="F:potassium:proton antiporter activity"/>
    <property type="evidence" value="ECO:0007669"/>
    <property type="project" value="TreeGrafter"/>
</dbReference>
<gene>
    <name evidence="14" type="ORF">BWQ96_06433</name>
</gene>
<dbReference type="GO" id="GO:0005886">
    <property type="term" value="C:plasma membrane"/>
    <property type="evidence" value="ECO:0007669"/>
    <property type="project" value="UniProtKB-SubCell"/>
</dbReference>
<dbReference type="AlphaFoldDB" id="A0A2V3IP12"/>
<evidence type="ECO:0000256" key="7">
    <source>
        <dbReference type="ARBA" id="ARBA00023053"/>
    </source>
</evidence>
<protein>
    <submittedName>
        <fullName evidence="14">Na(+)/H(+) antiporter NhaP</fullName>
    </submittedName>
</protein>
<dbReference type="InterPro" id="IPR018422">
    <property type="entry name" value="Cation/H_exchanger_CPA1"/>
</dbReference>
<evidence type="ECO:0000256" key="10">
    <source>
        <dbReference type="ARBA" id="ARBA00023201"/>
    </source>
</evidence>
<dbReference type="STRING" id="448386.A0A2V3IP12"/>
<dbReference type="Pfam" id="PF00999">
    <property type="entry name" value="Na_H_Exchanger"/>
    <property type="match status" value="1"/>
</dbReference>
<evidence type="ECO:0000256" key="9">
    <source>
        <dbReference type="ARBA" id="ARBA00023136"/>
    </source>
</evidence>
<evidence type="ECO:0000313" key="14">
    <source>
        <dbReference type="EMBL" id="PXF43812.1"/>
    </source>
</evidence>
<keyword evidence="7" id="KW-0915">Sodium</keyword>
<feature type="transmembrane region" description="Helical" evidence="12">
    <location>
        <begin position="261"/>
        <end position="284"/>
    </location>
</feature>
<evidence type="ECO:0000256" key="2">
    <source>
        <dbReference type="ARBA" id="ARBA00022448"/>
    </source>
</evidence>
<dbReference type="Gene3D" id="6.10.140.1330">
    <property type="match status" value="1"/>
</dbReference>
<dbReference type="EMBL" id="NBIV01000110">
    <property type="protein sequence ID" value="PXF43812.1"/>
    <property type="molecule type" value="Genomic_DNA"/>
</dbReference>
<feature type="transmembrane region" description="Helical" evidence="12">
    <location>
        <begin position="427"/>
        <end position="445"/>
    </location>
</feature>
<evidence type="ECO:0000256" key="4">
    <source>
        <dbReference type="ARBA" id="ARBA00022475"/>
    </source>
</evidence>
<comment type="caution">
    <text evidence="14">The sequence shown here is derived from an EMBL/GenBank/DDBJ whole genome shotgun (WGS) entry which is preliminary data.</text>
</comment>
<comment type="subcellular location">
    <subcellularLocation>
        <location evidence="1">Cell membrane</location>
        <topology evidence="1">Multi-pass membrane protein</topology>
    </subcellularLocation>
</comment>
<keyword evidence="10" id="KW-0739">Sodium transport</keyword>
<dbReference type="OrthoDB" id="196264at2759"/>
<keyword evidence="15" id="KW-1185">Reference proteome</keyword>
<keyword evidence="2" id="KW-0813">Transport</keyword>
<dbReference type="PANTHER" id="PTHR10110">
    <property type="entry name" value="SODIUM/HYDROGEN EXCHANGER"/>
    <property type="match status" value="1"/>
</dbReference>
<keyword evidence="8" id="KW-0406">Ion transport</keyword>
<evidence type="ECO:0000256" key="3">
    <source>
        <dbReference type="ARBA" id="ARBA00022449"/>
    </source>
</evidence>
<feature type="transmembrane region" description="Helical" evidence="12">
    <location>
        <begin position="84"/>
        <end position="105"/>
    </location>
</feature>